<dbReference type="AlphaFoldDB" id="A0A699XHF0"/>
<name>A0A699XHF0_TANCI</name>
<accession>A0A699XHF0</accession>
<feature type="non-terminal residue" evidence="1">
    <location>
        <position position="1"/>
    </location>
</feature>
<gene>
    <name evidence="1" type="ORF">Tci_931046</name>
</gene>
<comment type="caution">
    <text evidence="1">The sequence shown here is derived from an EMBL/GenBank/DDBJ whole genome shotgun (WGS) entry which is preliminary data.</text>
</comment>
<protein>
    <submittedName>
        <fullName evidence="1">Uncharacterized protein</fullName>
    </submittedName>
</protein>
<evidence type="ECO:0000313" key="1">
    <source>
        <dbReference type="EMBL" id="GFD59077.1"/>
    </source>
</evidence>
<reference evidence="1" key="1">
    <citation type="journal article" date="2019" name="Sci. Rep.">
        <title>Draft genome of Tanacetum cinerariifolium, the natural source of mosquito coil.</title>
        <authorList>
            <person name="Yamashiro T."/>
            <person name="Shiraishi A."/>
            <person name="Satake H."/>
            <person name="Nakayama K."/>
        </authorList>
    </citation>
    <scope>NUCLEOTIDE SEQUENCE</scope>
</reference>
<sequence>AAALAELGVEVHFCGDVKGLETSVSQPKAAELATALSA</sequence>
<proteinExistence type="predicted"/>
<organism evidence="1">
    <name type="scientific">Tanacetum cinerariifolium</name>
    <name type="common">Dalmatian daisy</name>
    <name type="synonym">Chrysanthemum cinerariifolium</name>
    <dbReference type="NCBI Taxonomy" id="118510"/>
    <lineage>
        <taxon>Eukaryota</taxon>
        <taxon>Viridiplantae</taxon>
        <taxon>Streptophyta</taxon>
        <taxon>Embryophyta</taxon>
        <taxon>Tracheophyta</taxon>
        <taxon>Spermatophyta</taxon>
        <taxon>Magnoliopsida</taxon>
        <taxon>eudicotyledons</taxon>
        <taxon>Gunneridae</taxon>
        <taxon>Pentapetalae</taxon>
        <taxon>asterids</taxon>
        <taxon>campanulids</taxon>
        <taxon>Asterales</taxon>
        <taxon>Asteraceae</taxon>
        <taxon>Asteroideae</taxon>
        <taxon>Anthemideae</taxon>
        <taxon>Anthemidinae</taxon>
        <taxon>Tanacetum</taxon>
    </lineage>
</organism>
<dbReference type="EMBL" id="BKCJ011860780">
    <property type="protein sequence ID" value="GFD59077.1"/>
    <property type="molecule type" value="Genomic_DNA"/>
</dbReference>